<dbReference type="Proteomes" id="UP001290462">
    <property type="component" value="Unassembled WGS sequence"/>
</dbReference>
<sequence length="496" mass="59124">MINFLDSEHAKSIKLLNFINSSFRPVSIEEIGAHIGSVNRTVSALVAIIQNDTKEYNFELKQTVDNKYFLKSKNLNQVVNLDHYLLHQGKKSIVFLMVEELFKKGHINTVQFCRDQFISQTTFSRCKKKLVQILRECGLMLTNYVKDGVVGSEYRLRIFYFHFFEEYYGALEWPFEELIQKQIADYFKNYVGLLDLEINESQQRKIYYMLYIFRKRTTQKQQAEATSINLKNINNYGGYYEFVERYFLSLGVTDEKIIQHETQFFICFLYTQNIIQIKTDYLGNLMTFLRDNNNHAQLNMVWIETFKECFEIELTSEQELGWYQDLNKIHIGLELFYCDTKIFAKHEVGINDEISYQSLRNKTSQLVNRLLTKATYLRYRKKFLSDLGDESIVEAYFAYVYQFFLLFQQDLTVKIMISDTLDPMSQVIIHKKLKLLFGEQIEIKNKVDSKIDMLITNTNRKQFQAKELFMYSYKDLRNVEKIIQIIREKIHMNMLF</sequence>
<organism evidence="2 3">
    <name type="scientific">Carnobacterium maltaromaticum</name>
    <name type="common">Carnobacterium piscicola</name>
    <dbReference type="NCBI Taxonomy" id="2751"/>
    <lineage>
        <taxon>Bacteria</taxon>
        <taxon>Bacillati</taxon>
        <taxon>Bacillota</taxon>
        <taxon>Bacilli</taxon>
        <taxon>Lactobacillales</taxon>
        <taxon>Carnobacteriaceae</taxon>
        <taxon>Carnobacterium</taxon>
    </lineage>
</organism>
<dbReference type="InterPro" id="IPR036388">
    <property type="entry name" value="WH-like_DNA-bd_sf"/>
</dbReference>
<proteinExistence type="predicted"/>
<comment type="caution">
    <text evidence="2">The sequence shown here is derived from an EMBL/GenBank/DDBJ whole genome shotgun (WGS) entry which is preliminary data.</text>
</comment>
<gene>
    <name evidence="2" type="ORF">RAK27_11385</name>
</gene>
<dbReference type="RefSeq" id="WP_322809142.1">
    <property type="nucleotide sequence ID" value="NZ_JAVBVO010000003.1"/>
</dbReference>
<protein>
    <submittedName>
        <fullName evidence="2">Helix-turn-helix domain-containing protein</fullName>
    </submittedName>
</protein>
<dbReference type="EMBL" id="JAVBVO010000003">
    <property type="protein sequence ID" value="MDZ5759264.1"/>
    <property type="molecule type" value="Genomic_DNA"/>
</dbReference>
<reference evidence="2" key="1">
    <citation type="submission" date="2023-08" db="EMBL/GenBank/DDBJ databases">
        <title>Genomic characterization of piscicolin 126 produced by Carnobacterium maltaromaticum CM22 strain isolated from salmon (Salmo salar).</title>
        <authorList>
            <person name="Gonzalez-Gragera E."/>
            <person name="Garcia-Lopez J.D."/>
            <person name="Teso-Perez C."/>
            <person name="Gimenez-Hernandez I."/>
            <person name="Peralta-Sanchez J.M."/>
            <person name="Valdivia E."/>
            <person name="Montalban-Lopez M."/>
            <person name="Martin-Platero A.M."/>
            <person name="Banos A."/>
            <person name="Martinez-Bueno M."/>
        </authorList>
    </citation>
    <scope>NUCLEOTIDE SEQUENCE</scope>
    <source>
        <strain evidence="2">CM22</strain>
    </source>
</reference>
<evidence type="ECO:0000259" key="1">
    <source>
        <dbReference type="Pfam" id="PF05043"/>
    </source>
</evidence>
<feature type="domain" description="Mga helix-turn-helix" evidence="1">
    <location>
        <begin position="83"/>
        <end position="164"/>
    </location>
</feature>
<evidence type="ECO:0000313" key="2">
    <source>
        <dbReference type="EMBL" id="MDZ5759264.1"/>
    </source>
</evidence>
<evidence type="ECO:0000313" key="3">
    <source>
        <dbReference type="Proteomes" id="UP001290462"/>
    </source>
</evidence>
<dbReference type="Pfam" id="PF05043">
    <property type="entry name" value="Mga"/>
    <property type="match status" value="1"/>
</dbReference>
<name>A0AAW9JVG2_CARML</name>
<accession>A0AAW9JVG2</accession>
<dbReference type="AlphaFoldDB" id="A0AAW9JVG2"/>
<dbReference type="InterPro" id="IPR007737">
    <property type="entry name" value="Mga_HTH"/>
</dbReference>
<dbReference type="Gene3D" id="1.10.10.10">
    <property type="entry name" value="Winged helix-like DNA-binding domain superfamily/Winged helix DNA-binding domain"/>
    <property type="match status" value="1"/>
</dbReference>